<dbReference type="CDD" id="cd00093">
    <property type="entry name" value="HTH_XRE"/>
    <property type="match status" value="1"/>
</dbReference>
<accession>A0A1Y6L257</accession>
<evidence type="ECO:0000259" key="1">
    <source>
        <dbReference type="PROSITE" id="PS50943"/>
    </source>
</evidence>
<protein>
    <submittedName>
        <fullName evidence="2">Helix-turn-helix domain protein</fullName>
    </submittedName>
</protein>
<proteinExistence type="predicted"/>
<dbReference type="EMBL" id="FYAH01000018">
    <property type="protein sequence ID" value="SMY18463.1"/>
    <property type="molecule type" value="Genomic_DNA"/>
</dbReference>
<dbReference type="InterPro" id="IPR001387">
    <property type="entry name" value="Cro/C1-type_HTH"/>
</dbReference>
<reference evidence="3" key="1">
    <citation type="submission" date="2017-06" db="EMBL/GenBank/DDBJ databases">
        <authorList>
            <person name="Rodrigo-Torres L."/>
            <person name="Arahal R. D."/>
            <person name="Lucena T."/>
        </authorList>
    </citation>
    <scope>NUCLEOTIDE SEQUENCE [LARGE SCALE GENOMIC DNA]</scope>
    <source>
        <strain evidence="3">type strain: CECT 9192</strain>
    </source>
</reference>
<dbReference type="GO" id="GO:0003677">
    <property type="term" value="F:DNA binding"/>
    <property type="evidence" value="ECO:0007669"/>
    <property type="project" value="InterPro"/>
</dbReference>
<gene>
    <name evidence="2" type="ORF">PAQU9191_03824</name>
</gene>
<evidence type="ECO:0000313" key="2">
    <source>
        <dbReference type="EMBL" id="SMY18463.1"/>
    </source>
</evidence>
<dbReference type="InterPro" id="IPR010982">
    <property type="entry name" value="Lambda_DNA-bd_dom_sf"/>
</dbReference>
<dbReference type="SUPFAM" id="SSF47413">
    <property type="entry name" value="lambda repressor-like DNA-binding domains"/>
    <property type="match status" value="1"/>
</dbReference>
<dbReference type="PROSITE" id="PS50943">
    <property type="entry name" value="HTH_CROC1"/>
    <property type="match status" value="1"/>
</dbReference>
<dbReference type="Pfam" id="PF01381">
    <property type="entry name" value="HTH_3"/>
    <property type="match status" value="1"/>
</dbReference>
<keyword evidence="3" id="KW-1185">Reference proteome</keyword>
<organism evidence="2 3">
    <name type="scientific">Photobacterium aquimaris</name>
    <dbReference type="NCBI Taxonomy" id="512643"/>
    <lineage>
        <taxon>Bacteria</taxon>
        <taxon>Pseudomonadati</taxon>
        <taxon>Pseudomonadota</taxon>
        <taxon>Gammaproteobacteria</taxon>
        <taxon>Vibrionales</taxon>
        <taxon>Vibrionaceae</taxon>
        <taxon>Photobacterium</taxon>
    </lineage>
</organism>
<name>A0A1Y6L257_9GAMM</name>
<sequence length="116" mass="13044">MAVTAFGKKLRKLRIEKDLLLKDMAEHLNISAAQLSAIELGKRSISSDIVSRLIDVYKLENVDEINDIVAISQPTQKVDLTDATDNQKKLMVTFARSFTELSDDRVEEIQKLLIGN</sequence>
<dbReference type="RefSeq" id="WP_087822042.1">
    <property type="nucleotide sequence ID" value="NZ_FYAH01000018.1"/>
</dbReference>
<dbReference type="Gene3D" id="1.10.260.40">
    <property type="entry name" value="lambda repressor-like DNA-binding domains"/>
    <property type="match status" value="1"/>
</dbReference>
<dbReference type="Proteomes" id="UP000196485">
    <property type="component" value="Unassembled WGS sequence"/>
</dbReference>
<evidence type="ECO:0000313" key="3">
    <source>
        <dbReference type="Proteomes" id="UP000196485"/>
    </source>
</evidence>
<dbReference type="AlphaFoldDB" id="A0A1Y6L257"/>
<dbReference type="SMART" id="SM00530">
    <property type="entry name" value="HTH_XRE"/>
    <property type="match status" value="1"/>
</dbReference>
<feature type="domain" description="HTH cro/C1-type" evidence="1">
    <location>
        <begin position="10"/>
        <end position="65"/>
    </location>
</feature>